<dbReference type="EMBL" id="BGPR01000451">
    <property type="protein sequence ID" value="GBM21010.1"/>
    <property type="molecule type" value="Genomic_DNA"/>
</dbReference>
<dbReference type="Proteomes" id="UP000499080">
    <property type="component" value="Unassembled WGS sequence"/>
</dbReference>
<name>A0A4Y2DVY0_ARAVE</name>
<comment type="caution">
    <text evidence="2">The sequence shown here is derived from an EMBL/GenBank/DDBJ whole genome shotgun (WGS) entry which is preliminary data.</text>
</comment>
<dbReference type="AlphaFoldDB" id="A0A4Y2DVY0"/>
<organism evidence="2 3">
    <name type="scientific">Araneus ventricosus</name>
    <name type="common">Orbweaver spider</name>
    <name type="synonym">Epeira ventricosa</name>
    <dbReference type="NCBI Taxonomy" id="182803"/>
    <lineage>
        <taxon>Eukaryota</taxon>
        <taxon>Metazoa</taxon>
        <taxon>Ecdysozoa</taxon>
        <taxon>Arthropoda</taxon>
        <taxon>Chelicerata</taxon>
        <taxon>Arachnida</taxon>
        <taxon>Araneae</taxon>
        <taxon>Araneomorphae</taxon>
        <taxon>Entelegynae</taxon>
        <taxon>Araneoidea</taxon>
        <taxon>Araneidae</taxon>
        <taxon>Araneus</taxon>
    </lineage>
</organism>
<protein>
    <submittedName>
        <fullName evidence="2">Uncharacterized protein</fullName>
    </submittedName>
</protein>
<evidence type="ECO:0000313" key="2">
    <source>
        <dbReference type="EMBL" id="GBM21010.1"/>
    </source>
</evidence>
<accession>A0A4Y2DVY0</accession>
<gene>
    <name evidence="2" type="ORF">AVEN_9706_1</name>
</gene>
<proteinExistence type="predicted"/>
<keyword evidence="1" id="KW-0472">Membrane</keyword>
<evidence type="ECO:0000256" key="1">
    <source>
        <dbReference type="SAM" id="Phobius"/>
    </source>
</evidence>
<keyword evidence="3" id="KW-1185">Reference proteome</keyword>
<keyword evidence="1" id="KW-0812">Transmembrane</keyword>
<keyword evidence="1" id="KW-1133">Transmembrane helix</keyword>
<feature type="transmembrane region" description="Helical" evidence="1">
    <location>
        <begin position="98"/>
        <end position="116"/>
    </location>
</feature>
<reference evidence="2 3" key="1">
    <citation type="journal article" date="2019" name="Sci. Rep.">
        <title>Orb-weaving spider Araneus ventricosus genome elucidates the spidroin gene catalogue.</title>
        <authorList>
            <person name="Kono N."/>
            <person name="Nakamura H."/>
            <person name="Ohtoshi R."/>
            <person name="Moran D.A.P."/>
            <person name="Shinohara A."/>
            <person name="Yoshida Y."/>
            <person name="Fujiwara M."/>
            <person name="Mori M."/>
            <person name="Tomita M."/>
            <person name="Arakawa K."/>
        </authorList>
    </citation>
    <scope>NUCLEOTIDE SEQUENCE [LARGE SCALE GENOMIC DNA]</scope>
</reference>
<evidence type="ECO:0000313" key="3">
    <source>
        <dbReference type="Proteomes" id="UP000499080"/>
    </source>
</evidence>
<sequence length="124" mass="14393">MRRTPARRHVPSSAIELLTSQCHHQCSTRRSENLLACTATSHLRARDAIPAGSLHREVDAEIDNSQRIFINIFEQKRMIIQIYTLIKSTKYLHMYKKFIVLIIVLSHKGFHTWSMLTDSDMVES</sequence>